<feature type="compositionally biased region" description="Basic and acidic residues" evidence="1">
    <location>
        <begin position="29"/>
        <end position="45"/>
    </location>
</feature>
<name>A0A8X7VFP6_BRACI</name>
<keyword evidence="3" id="KW-1185">Reference proteome</keyword>
<organism evidence="2 3">
    <name type="scientific">Brassica carinata</name>
    <name type="common">Ethiopian mustard</name>
    <name type="synonym">Abyssinian cabbage</name>
    <dbReference type="NCBI Taxonomy" id="52824"/>
    <lineage>
        <taxon>Eukaryota</taxon>
        <taxon>Viridiplantae</taxon>
        <taxon>Streptophyta</taxon>
        <taxon>Embryophyta</taxon>
        <taxon>Tracheophyta</taxon>
        <taxon>Spermatophyta</taxon>
        <taxon>Magnoliopsida</taxon>
        <taxon>eudicotyledons</taxon>
        <taxon>Gunneridae</taxon>
        <taxon>Pentapetalae</taxon>
        <taxon>rosids</taxon>
        <taxon>malvids</taxon>
        <taxon>Brassicales</taxon>
        <taxon>Brassicaceae</taxon>
        <taxon>Brassiceae</taxon>
        <taxon>Brassica</taxon>
    </lineage>
</organism>
<proteinExistence type="predicted"/>
<reference evidence="2 3" key="1">
    <citation type="submission" date="2020-02" db="EMBL/GenBank/DDBJ databases">
        <authorList>
            <person name="Ma Q."/>
            <person name="Huang Y."/>
            <person name="Song X."/>
            <person name="Pei D."/>
        </authorList>
    </citation>
    <scope>NUCLEOTIDE SEQUENCE [LARGE SCALE GENOMIC DNA]</scope>
    <source>
        <strain evidence="2">Sxm20200214</strain>
        <tissue evidence="2">Leaf</tissue>
    </source>
</reference>
<feature type="compositionally biased region" description="Gly residues" evidence="1">
    <location>
        <begin position="54"/>
        <end position="65"/>
    </location>
</feature>
<dbReference type="EMBL" id="JAAMPC010000005">
    <property type="protein sequence ID" value="KAG2310487.1"/>
    <property type="molecule type" value="Genomic_DNA"/>
</dbReference>
<gene>
    <name evidence="2" type="ORF">Bca52824_022044</name>
</gene>
<protein>
    <submittedName>
        <fullName evidence="2">Uncharacterized protein</fullName>
    </submittedName>
</protein>
<sequence>MSFEEEEDFIDSDKEMGPMDLMTPVGKRVLQERPVKPSTKTKEMHWQPASHGRGNQGRGRCGGHG</sequence>
<feature type="region of interest" description="Disordered" evidence="1">
    <location>
        <begin position="1"/>
        <end position="65"/>
    </location>
</feature>
<feature type="compositionally biased region" description="Acidic residues" evidence="1">
    <location>
        <begin position="1"/>
        <end position="10"/>
    </location>
</feature>
<evidence type="ECO:0000256" key="1">
    <source>
        <dbReference type="SAM" id="MobiDB-lite"/>
    </source>
</evidence>
<evidence type="ECO:0000313" key="2">
    <source>
        <dbReference type="EMBL" id="KAG2310487.1"/>
    </source>
</evidence>
<accession>A0A8X7VFP6</accession>
<evidence type="ECO:0000313" key="3">
    <source>
        <dbReference type="Proteomes" id="UP000886595"/>
    </source>
</evidence>
<comment type="caution">
    <text evidence="2">The sequence shown here is derived from an EMBL/GenBank/DDBJ whole genome shotgun (WGS) entry which is preliminary data.</text>
</comment>
<dbReference type="Proteomes" id="UP000886595">
    <property type="component" value="Unassembled WGS sequence"/>
</dbReference>
<dbReference type="AlphaFoldDB" id="A0A8X7VFP6"/>
<dbReference type="OrthoDB" id="1113859at2759"/>